<dbReference type="EMBL" id="BAAABW010000028">
    <property type="protein sequence ID" value="GAA0372222.1"/>
    <property type="molecule type" value="Genomic_DNA"/>
</dbReference>
<dbReference type="Proteomes" id="UP001500063">
    <property type="component" value="Unassembled WGS sequence"/>
</dbReference>
<evidence type="ECO:0000313" key="3">
    <source>
        <dbReference type="Proteomes" id="UP001500063"/>
    </source>
</evidence>
<comment type="caution">
    <text evidence="2">The sequence shown here is derived from an EMBL/GenBank/DDBJ whole genome shotgun (WGS) entry which is preliminary data.</text>
</comment>
<accession>A0ABP3HKW0</accession>
<gene>
    <name evidence="2" type="ORF">GCM10010319_58020</name>
</gene>
<evidence type="ECO:0000313" key="2">
    <source>
        <dbReference type="EMBL" id="GAA0372222.1"/>
    </source>
</evidence>
<evidence type="ECO:0000256" key="1">
    <source>
        <dbReference type="SAM" id="MobiDB-lite"/>
    </source>
</evidence>
<name>A0ABP3HKW0_9ACTN</name>
<evidence type="ECO:0008006" key="4">
    <source>
        <dbReference type="Google" id="ProtNLM"/>
    </source>
</evidence>
<keyword evidence="3" id="KW-1185">Reference proteome</keyword>
<sequence>MHHDAPCPLPRVAVEAAVRGGRVLPLVRDGRRSSGAKPCPAEVFEAPVLVLKRMPNDVQLARKAGGCAPGENGGTRINSHARRHSATDAPLPRLYRPAEIAEALGCSEWWVKEQARRRRIPFTRLGGAYRFTTEHFTEIVRVFEERPLQSQEPKPEGSVQPPSRRLSRGAPASVRLRAKRPRRANRPEPPLAAA</sequence>
<proteinExistence type="predicted"/>
<organism evidence="2 3">
    <name type="scientific">Streptomyces blastmyceticus</name>
    <dbReference type="NCBI Taxonomy" id="68180"/>
    <lineage>
        <taxon>Bacteria</taxon>
        <taxon>Bacillati</taxon>
        <taxon>Actinomycetota</taxon>
        <taxon>Actinomycetes</taxon>
        <taxon>Kitasatosporales</taxon>
        <taxon>Streptomycetaceae</taxon>
        <taxon>Streptomyces</taxon>
    </lineage>
</organism>
<protein>
    <recommendedName>
        <fullName evidence="4">Helix-turn-helix domain-containing protein</fullName>
    </recommendedName>
</protein>
<reference evidence="3" key="1">
    <citation type="journal article" date="2019" name="Int. J. Syst. Evol. Microbiol.">
        <title>The Global Catalogue of Microorganisms (GCM) 10K type strain sequencing project: providing services to taxonomists for standard genome sequencing and annotation.</title>
        <authorList>
            <consortium name="The Broad Institute Genomics Platform"/>
            <consortium name="The Broad Institute Genome Sequencing Center for Infectious Disease"/>
            <person name="Wu L."/>
            <person name="Ma J."/>
        </authorList>
    </citation>
    <scope>NUCLEOTIDE SEQUENCE [LARGE SCALE GENOMIC DNA]</scope>
    <source>
        <strain evidence="3">JCM 4565</strain>
    </source>
</reference>
<feature type="region of interest" description="Disordered" evidence="1">
    <location>
        <begin position="146"/>
        <end position="194"/>
    </location>
</feature>
<feature type="region of interest" description="Disordered" evidence="1">
    <location>
        <begin position="63"/>
        <end position="85"/>
    </location>
</feature>